<name>A0AA88TJV3_9TELE</name>
<dbReference type="InterPro" id="IPR013783">
    <property type="entry name" value="Ig-like_fold"/>
</dbReference>
<evidence type="ECO:0000256" key="1">
    <source>
        <dbReference type="SAM" id="Phobius"/>
    </source>
</evidence>
<dbReference type="Proteomes" id="UP001187343">
    <property type="component" value="Unassembled WGS sequence"/>
</dbReference>
<keyword evidence="4" id="KW-1185">Reference proteome</keyword>
<evidence type="ECO:0000313" key="4">
    <source>
        <dbReference type="Proteomes" id="UP001187343"/>
    </source>
</evidence>
<feature type="domain" description="Immunoglobulin" evidence="2">
    <location>
        <begin position="25"/>
        <end position="104"/>
    </location>
</feature>
<sequence length="275" mass="30743">MPGNDDHTHLYLDVTKAEAGLRVSSQNVSGYEGGNIIIRCYGASQWCTIRGSCVGRDGGTIERTTVSDDGDALNVTMWQLQKEDRGWYYCSNKDSQMPVYVTVMDAQEIIQFTTNSPSSTTLPAQPPAHTDSWFLWLLILGAMLPIIVCGAVMLIKAKNKRKQRGESSNVYEGMNNQQLPKEILKSDEVACEDLYETMTGNKQNIQGTVKNNEVVCENLYEIMNGINKQKNQDILKSNEVACEDLYVIMTGNKQNIQTATDNKSIYACMVRKEKV</sequence>
<evidence type="ECO:0000259" key="2">
    <source>
        <dbReference type="SMART" id="SM00409"/>
    </source>
</evidence>
<dbReference type="InterPro" id="IPR003599">
    <property type="entry name" value="Ig_sub"/>
</dbReference>
<gene>
    <name evidence="3" type="ORF">Q8A67_024097</name>
</gene>
<protein>
    <recommendedName>
        <fullName evidence="2">Immunoglobulin domain-containing protein</fullName>
    </recommendedName>
</protein>
<dbReference type="InterPro" id="IPR036179">
    <property type="entry name" value="Ig-like_dom_sf"/>
</dbReference>
<proteinExistence type="predicted"/>
<keyword evidence="1" id="KW-0812">Transmembrane</keyword>
<feature type="transmembrane region" description="Helical" evidence="1">
    <location>
        <begin position="133"/>
        <end position="155"/>
    </location>
</feature>
<dbReference type="EMBL" id="JAUYZG010000024">
    <property type="protein sequence ID" value="KAK2869705.1"/>
    <property type="molecule type" value="Genomic_DNA"/>
</dbReference>
<keyword evidence="1" id="KW-1133">Transmembrane helix</keyword>
<dbReference type="Gene3D" id="2.60.40.10">
    <property type="entry name" value="Immunoglobulins"/>
    <property type="match status" value="1"/>
</dbReference>
<comment type="caution">
    <text evidence="3">The sequence shown here is derived from an EMBL/GenBank/DDBJ whole genome shotgun (WGS) entry which is preliminary data.</text>
</comment>
<organism evidence="3 4">
    <name type="scientific">Cirrhinus molitorella</name>
    <name type="common">mud carp</name>
    <dbReference type="NCBI Taxonomy" id="172907"/>
    <lineage>
        <taxon>Eukaryota</taxon>
        <taxon>Metazoa</taxon>
        <taxon>Chordata</taxon>
        <taxon>Craniata</taxon>
        <taxon>Vertebrata</taxon>
        <taxon>Euteleostomi</taxon>
        <taxon>Actinopterygii</taxon>
        <taxon>Neopterygii</taxon>
        <taxon>Teleostei</taxon>
        <taxon>Ostariophysi</taxon>
        <taxon>Cypriniformes</taxon>
        <taxon>Cyprinidae</taxon>
        <taxon>Labeoninae</taxon>
        <taxon>Labeonini</taxon>
        <taxon>Cirrhinus</taxon>
    </lineage>
</organism>
<accession>A0AA88TJV3</accession>
<keyword evidence="1" id="KW-0472">Membrane</keyword>
<dbReference type="AlphaFoldDB" id="A0AA88TJV3"/>
<dbReference type="SUPFAM" id="SSF48726">
    <property type="entry name" value="Immunoglobulin"/>
    <property type="match status" value="1"/>
</dbReference>
<evidence type="ECO:0000313" key="3">
    <source>
        <dbReference type="EMBL" id="KAK2869705.1"/>
    </source>
</evidence>
<dbReference type="SMART" id="SM00409">
    <property type="entry name" value="IG"/>
    <property type="match status" value="1"/>
</dbReference>
<reference evidence="3" key="1">
    <citation type="submission" date="2023-08" db="EMBL/GenBank/DDBJ databases">
        <title>Chromosome-level Genome Assembly of mud carp (Cirrhinus molitorella).</title>
        <authorList>
            <person name="Liu H."/>
        </authorList>
    </citation>
    <scope>NUCLEOTIDE SEQUENCE</scope>
    <source>
        <strain evidence="3">Prfri</strain>
        <tissue evidence="3">Muscle</tissue>
    </source>
</reference>